<protein>
    <submittedName>
        <fullName evidence="2">tRNA A37 threonylcarbamoyladenosine dehydratase</fullName>
    </submittedName>
</protein>
<dbReference type="FunFam" id="3.40.50.720:FF:000141">
    <property type="entry name" value="tRNA threonylcarbamoyladenosine dehydratase"/>
    <property type="match status" value="1"/>
</dbReference>
<dbReference type="EMBL" id="FQZS01000022">
    <property type="protein sequence ID" value="SHJ23752.1"/>
    <property type="molecule type" value="Genomic_DNA"/>
</dbReference>
<dbReference type="InterPro" id="IPR035985">
    <property type="entry name" value="Ubiquitin-activating_enz"/>
</dbReference>
<dbReference type="InterPro" id="IPR045886">
    <property type="entry name" value="ThiF/MoeB/HesA"/>
</dbReference>
<evidence type="ECO:0000313" key="3">
    <source>
        <dbReference type="Proteomes" id="UP000184442"/>
    </source>
</evidence>
<feature type="domain" description="THIF-type NAD/FAD binding fold" evidence="1">
    <location>
        <begin position="6"/>
        <end position="227"/>
    </location>
</feature>
<dbReference type="OrthoDB" id="9804150at2"/>
<accession>A0A1M6HNG8</accession>
<dbReference type="STRING" id="1122184.SAMN02745176_02866"/>
<evidence type="ECO:0000313" key="2">
    <source>
        <dbReference type="EMBL" id="SHJ23752.1"/>
    </source>
</evidence>
<dbReference type="PANTHER" id="PTHR43267">
    <property type="entry name" value="TRNA THREONYLCARBAMOYLADENOSINE DEHYDRATASE"/>
    <property type="match status" value="1"/>
</dbReference>
<dbReference type="RefSeq" id="WP_073026863.1">
    <property type="nucleotide sequence ID" value="NZ_FQZS01000022.1"/>
</dbReference>
<organism evidence="2 3">
    <name type="scientific">Lutispora thermophila DSM 19022</name>
    <dbReference type="NCBI Taxonomy" id="1122184"/>
    <lineage>
        <taxon>Bacteria</taxon>
        <taxon>Bacillati</taxon>
        <taxon>Bacillota</taxon>
        <taxon>Clostridia</taxon>
        <taxon>Lutisporales</taxon>
        <taxon>Lutisporaceae</taxon>
        <taxon>Lutispora</taxon>
    </lineage>
</organism>
<gene>
    <name evidence="2" type="ORF">SAMN02745176_02866</name>
</gene>
<sequence length="240" mass="26618">MSMYERTQLLIGERAIEKLKNSKIAIFGIGGVGSFSVEALGRCGVGNLVLIDYDTINDSNINRQLHATTKTVGRYKVDVMKERLLEINPDINVTAINKKYNQDIADELIKEDYDYIIDAIDMVSAKIHLIVTSINKGIPIISSMGAGNKLDPTKFEVTDIYKTEMCPLAKVLRHELKKRGVKKLKVVYSKEKPSKTTITMPDNPSKNVPGSISFVPSVAGLILASVVVNDIINDKMKNDY</sequence>
<evidence type="ECO:0000259" key="1">
    <source>
        <dbReference type="Pfam" id="PF00899"/>
    </source>
</evidence>
<dbReference type="PANTHER" id="PTHR43267:SF1">
    <property type="entry name" value="TRNA THREONYLCARBAMOYLADENOSINE DEHYDRATASE"/>
    <property type="match status" value="1"/>
</dbReference>
<dbReference type="GO" id="GO:0008641">
    <property type="term" value="F:ubiquitin-like modifier activating enzyme activity"/>
    <property type="evidence" value="ECO:0007669"/>
    <property type="project" value="InterPro"/>
</dbReference>
<proteinExistence type="predicted"/>
<dbReference type="GO" id="GO:0061503">
    <property type="term" value="F:tRNA threonylcarbamoyladenosine dehydratase"/>
    <property type="evidence" value="ECO:0007669"/>
    <property type="project" value="TreeGrafter"/>
</dbReference>
<dbReference type="GO" id="GO:0061504">
    <property type="term" value="P:cyclic threonylcarbamoyladenosine biosynthetic process"/>
    <property type="evidence" value="ECO:0007669"/>
    <property type="project" value="TreeGrafter"/>
</dbReference>
<dbReference type="Pfam" id="PF00899">
    <property type="entry name" value="ThiF"/>
    <property type="match status" value="1"/>
</dbReference>
<keyword evidence="3" id="KW-1185">Reference proteome</keyword>
<dbReference type="Proteomes" id="UP000184442">
    <property type="component" value="Unassembled WGS sequence"/>
</dbReference>
<dbReference type="SUPFAM" id="SSF69572">
    <property type="entry name" value="Activating enzymes of the ubiquitin-like proteins"/>
    <property type="match status" value="1"/>
</dbReference>
<dbReference type="CDD" id="cd00755">
    <property type="entry name" value="YgdL_like"/>
    <property type="match status" value="1"/>
</dbReference>
<dbReference type="InterPro" id="IPR000594">
    <property type="entry name" value="ThiF_NAD_FAD-bd"/>
</dbReference>
<name>A0A1M6HNG8_9FIRM</name>
<reference evidence="2 3" key="1">
    <citation type="submission" date="2016-11" db="EMBL/GenBank/DDBJ databases">
        <authorList>
            <person name="Jaros S."/>
            <person name="Januszkiewicz K."/>
            <person name="Wedrychowicz H."/>
        </authorList>
    </citation>
    <scope>NUCLEOTIDE SEQUENCE [LARGE SCALE GENOMIC DNA]</scope>
    <source>
        <strain evidence="2 3">DSM 19022</strain>
    </source>
</reference>
<dbReference type="AlphaFoldDB" id="A0A1M6HNG8"/>
<dbReference type="Gene3D" id="3.40.50.720">
    <property type="entry name" value="NAD(P)-binding Rossmann-like Domain"/>
    <property type="match status" value="1"/>
</dbReference>